<gene>
    <name evidence="1" type="ORF">B0H16DRAFT_1464364</name>
</gene>
<organism evidence="1 2">
    <name type="scientific">Mycena metata</name>
    <dbReference type="NCBI Taxonomy" id="1033252"/>
    <lineage>
        <taxon>Eukaryota</taxon>
        <taxon>Fungi</taxon>
        <taxon>Dikarya</taxon>
        <taxon>Basidiomycota</taxon>
        <taxon>Agaricomycotina</taxon>
        <taxon>Agaricomycetes</taxon>
        <taxon>Agaricomycetidae</taxon>
        <taxon>Agaricales</taxon>
        <taxon>Marasmiineae</taxon>
        <taxon>Mycenaceae</taxon>
        <taxon>Mycena</taxon>
    </lineage>
</organism>
<name>A0AAD7IHA7_9AGAR</name>
<comment type="caution">
    <text evidence="1">The sequence shown here is derived from an EMBL/GenBank/DDBJ whole genome shotgun (WGS) entry which is preliminary data.</text>
</comment>
<proteinExistence type="predicted"/>
<dbReference type="Proteomes" id="UP001215598">
    <property type="component" value="Unassembled WGS sequence"/>
</dbReference>
<dbReference type="EMBL" id="JARKIB010000098">
    <property type="protein sequence ID" value="KAJ7741644.1"/>
    <property type="molecule type" value="Genomic_DNA"/>
</dbReference>
<evidence type="ECO:0000313" key="2">
    <source>
        <dbReference type="Proteomes" id="UP001215598"/>
    </source>
</evidence>
<protein>
    <submittedName>
        <fullName evidence="1">Uncharacterized protein</fullName>
    </submittedName>
</protein>
<accession>A0AAD7IHA7</accession>
<evidence type="ECO:0000313" key="1">
    <source>
        <dbReference type="EMBL" id="KAJ7741644.1"/>
    </source>
</evidence>
<dbReference type="AlphaFoldDB" id="A0AAD7IHA7"/>
<reference evidence="1" key="1">
    <citation type="submission" date="2023-03" db="EMBL/GenBank/DDBJ databases">
        <title>Massive genome expansion in bonnet fungi (Mycena s.s.) driven by repeated elements and novel gene families across ecological guilds.</title>
        <authorList>
            <consortium name="Lawrence Berkeley National Laboratory"/>
            <person name="Harder C.B."/>
            <person name="Miyauchi S."/>
            <person name="Viragh M."/>
            <person name="Kuo A."/>
            <person name="Thoen E."/>
            <person name="Andreopoulos B."/>
            <person name="Lu D."/>
            <person name="Skrede I."/>
            <person name="Drula E."/>
            <person name="Henrissat B."/>
            <person name="Morin E."/>
            <person name="Kohler A."/>
            <person name="Barry K."/>
            <person name="LaButti K."/>
            <person name="Morin E."/>
            <person name="Salamov A."/>
            <person name="Lipzen A."/>
            <person name="Mereny Z."/>
            <person name="Hegedus B."/>
            <person name="Baldrian P."/>
            <person name="Stursova M."/>
            <person name="Weitz H."/>
            <person name="Taylor A."/>
            <person name="Grigoriev I.V."/>
            <person name="Nagy L.G."/>
            <person name="Martin F."/>
            <person name="Kauserud H."/>
        </authorList>
    </citation>
    <scope>NUCLEOTIDE SEQUENCE</scope>
    <source>
        <strain evidence="1">CBHHK182m</strain>
    </source>
</reference>
<sequence length="112" mass="11852">MGDMLEGPAALRRRTRDFSALILAGKHGGHARGSLCGDERGTFRRSFLRGNVGDMLEGPSVKETERFELQMGMIHRISKNGHICPTSAQGSSAAMNAGLFGVNSCIGTLGGC</sequence>
<keyword evidence="2" id="KW-1185">Reference proteome</keyword>